<name>H3SAP3_9BACL</name>
<keyword evidence="2" id="KW-1185">Reference proteome</keyword>
<evidence type="ECO:0000313" key="2">
    <source>
        <dbReference type="Proteomes" id="UP000003900"/>
    </source>
</evidence>
<organism evidence="1 2">
    <name type="scientific">Paenibacillus dendritiformis C454</name>
    <dbReference type="NCBI Taxonomy" id="1131935"/>
    <lineage>
        <taxon>Bacteria</taxon>
        <taxon>Bacillati</taxon>
        <taxon>Bacillota</taxon>
        <taxon>Bacilli</taxon>
        <taxon>Bacillales</taxon>
        <taxon>Paenibacillaceae</taxon>
        <taxon>Paenibacillus</taxon>
    </lineage>
</organism>
<dbReference type="Proteomes" id="UP000003900">
    <property type="component" value="Unassembled WGS sequence"/>
</dbReference>
<accession>H3SAP3</accession>
<gene>
    <name evidence="1" type="ORF">PDENDC454_02890</name>
</gene>
<comment type="caution">
    <text evidence="1">The sequence shown here is derived from an EMBL/GenBank/DDBJ whole genome shotgun (WGS) entry which is preliminary data.</text>
</comment>
<dbReference type="AlphaFoldDB" id="H3SAP3"/>
<protein>
    <submittedName>
        <fullName evidence="1">Uncharacterized protein</fullName>
    </submittedName>
</protein>
<dbReference type="EMBL" id="AHKH01000005">
    <property type="protein sequence ID" value="EHQ63836.1"/>
    <property type="molecule type" value="Genomic_DNA"/>
</dbReference>
<reference evidence="1 2" key="1">
    <citation type="journal article" date="2012" name="J. Bacteriol.">
        <title>Genome Sequence of the Pattern-Forming Social Bacterium Paenibacillus dendritiformis C454 Chiral Morphotype.</title>
        <authorList>
            <person name="Sirota-Madi A."/>
            <person name="Olender T."/>
            <person name="Helman Y."/>
            <person name="Brainis I."/>
            <person name="Finkelshtein A."/>
            <person name="Roth D."/>
            <person name="Hagai E."/>
            <person name="Leshkowitz D."/>
            <person name="Brodsky L."/>
            <person name="Galatenko V."/>
            <person name="Nikolaev V."/>
            <person name="Gutnick D.L."/>
            <person name="Lancet D."/>
            <person name="Ben-Jacob E."/>
        </authorList>
    </citation>
    <scope>NUCLEOTIDE SEQUENCE [LARGE SCALE GENOMIC DNA]</scope>
    <source>
        <strain evidence="1 2">C454</strain>
    </source>
</reference>
<proteinExistence type="predicted"/>
<sequence length="72" mass="7996">MGGRNSGFAPNEQISWTEIIVVVDRMLKRGNKGWGRACSLLDDKSRRIIPAALLAHVFISLQNKTFKGTEPV</sequence>
<evidence type="ECO:0000313" key="1">
    <source>
        <dbReference type="EMBL" id="EHQ63836.1"/>
    </source>
</evidence>